<comment type="similarity">
    <text evidence="3">Belongs to the short-chain dehydrogenases/reductases (SDR) family.</text>
</comment>
<dbReference type="Proteomes" id="UP001445335">
    <property type="component" value="Unassembled WGS sequence"/>
</dbReference>
<comment type="caution">
    <text evidence="4">The sequence shown here is derived from an EMBL/GenBank/DDBJ whole genome shotgun (WGS) entry which is preliminary data.</text>
</comment>
<keyword evidence="1" id="KW-0521">NADP</keyword>
<dbReference type="AlphaFoldDB" id="A0AAW1S075"/>
<dbReference type="GO" id="GO:0005737">
    <property type="term" value="C:cytoplasm"/>
    <property type="evidence" value="ECO:0007669"/>
    <property type="project" value="TreeGrafter"/>
</dbReference>
<accession>A0AAW1S075</accession>
<protein>
    <submittedName>
        <fullName evidence="4">Uncharacterized protein</fullName>
    </submittedName>
</protein>
<evidence type="ECO:0000313" key="4">
    <source>
        <dbReference type="EMBL" id="KAK9839227.1"/>
    </source>
</evidence>
<evidence type="ECO:0000313" key="5">
    <source>
        <dbReference type="Proteomes" id="UP001445335"/>
    </source>
</evidence>
<dbReference type="PRINTS" id="PR00081">
    <property type="entry name" value="GDHRDH"/>
</dbReference>
<dbReference type="EMBL" id="JALJOU010000017">
    <property type="protein sequence ID" value="KAK9839227.1"/>
    <property type="molecule type" value="Genomic_DNA"/>
</dbReference>
<dbReference type="PANTHER" id="PTHR43544">
    <property type="entry name" value="SHORT-CHAIN DEHYDROGENASE/REDUCTASE"/>
    <property type="match status" value="1"/>
</dbReference>
<evidence type="ECO:0000256" key="1">
    <source>
        <dbReference type="ARBA" id="ARBA00022857"/>
    </source>
</evidence>
<keyword evidence="5" id="KW-1185">Reference proteome</keyword>
<dbReference type="PRINTS" id="PR00080">
    <property type="entry name" value="SDRFAMILY"/>
</dbReference>
<dbReference type="SUPFAM" id="SSF51735">
    <property type="entry name" value="NAD(P)-binding Rossmann-fold domains"/>
    <property type="match status" value="1"/>
</dbReference>
<evidence type="ECO:0000256" key="3">
    <source>
        <dbReference type="RuleBase" id="RU000363"/>
    </source>
</evidence>
<dbReference type="GO" id="GO:0016491">
    <property type="term" value="F:oxidoreductase activity"/>
    <property type="evidence" value="ECO:0007669"/>
    <property type="project" value="UniProtKB-KW"/>
</dbReference>
<dbReference type="InterPro" id="IPR002347">
    <property type="entry name" value="SDR_fam"/>
</dbReference>
<dbReference type="PANTHER" id="PTHR43544:SF7">
    <property type="entry name" value="NADB-LER2"/>
    <property type="match status" value="1"/>
</dbReference>
<gene>
    <name evidence="4" type="ORF">WJX81_002632</name>
</gene>
<keyword evidence="2" id="KW-0560">Oxidoreductase</keyword>
<dbReference type="InterPro" id="IPR051468">
    <property type="entry name" value="Fungal_SecMetab_SDRs"/>
</dbReference>
<proteinExistence type="inferred from homology"/>
<dbReference type="InterPro" id="IPR036291">
    <property type="entry name" value="NAD(P)-bd_dom_sf"/>
</dbReference>
<evidence type="ECO:0000256" key="2">
    <source>
        <dbReference type="ARBA" id="ARBA00023002"/>
    </source>
</evidence>
<name>A0AAW1S075_9CHLO</name>
<reference evidence="4 5" key="1">
    <citation type="journal article" date="2024" name="Nat. Commun.">
        <title>Phylogenomics reveals the evolutionary origins of lichenization in chlorophyte algae.</title>
        <authorList>
            <person name="Puginier C."/>
            <person name="Libourel C."/>
            <person name="Otte J."/>
            <person name="Skaloud P."/>
            <person name="Haon M."/>
            <person name="Grisel S."/>
            <person name="Petersen M."/>
            <person name="Berrin J.G."/>
            <person name="Delaux P.M."/>
            <person name="Dal Grande F."/>
            <person name="Keller J."/>
        </authorList>
    </citation>
    <scope>NUCLEOTIDE SEQUENCE [LARGE SCALE GENOMIC DNA]</scope>
    <source>
        <strain evidence="4 5">SAG 245.80</strain>
    </source>
</reference>
<dbReference type="Pfam" id="PF00106">
    <property type="entry name" value="adh_short"/>
    <property type="match status" value="1"/>
</dbReference>
<dbReference type="Gene3D" id="3.40.50.720">
    <property type="entry name" value="NAD(P)-binding Rossmann-like Domain"/>
    <property type="match status" value="1"/>
</dbReference>
<sequence length="204" mass="21606">MVVNQSKTVVLDTNNEASVNAAAASVDERFPEGIDVLINMAGVMDNKIAPALETEASDYLHVLKVNTVGPFLVTQAFYPLLKKRGTRTVVNVSSGLASISFARSGGSPLTGKILSYTSSKAALNMQTAVLAGALKDEGFIVVCTCPGWVATDMGSRSDTKQVMGSAPELTVEQSTERHLALVAKLTKDDNGKYISASEGKEFPY</sequence>
<organism evidence="4 5">
    <name type="scientific">Elliptochloris bilobata</name>
    <dbReference type="NCBI Taxonomy" id="381761"/>
    <lineage>
        <taxon>Eukaryota</taxon>
        <taxon>Viridiplantae</taxon>
        <taxon>Chlorophyta</taxon>
        <taxon>core chlorophytes</taxon>
        <taxon>Trebouxiophyceae</taxon>
        <taxon>Trebouxiophyceae incertae sedis</taxon>
        <taxon>Elliptochloris clade</taxon>
        <taxon>Elliptochloris</taxon>
    </lineage>
</organism>